<dbReference type="EMBL" id="JARYMX010000100">
    <property type="protein sequence ID" value="KAJ9535897.1"/>
    <property type="molecule type" value="Genomic_DNA"/>
</dbReference>
<name>A0AA38VRD1_9ASTR</name>
<gene>
    <name evidence="2" type="ORF">OSB04_un000953</name>
</gene>
<proteinExistence type="predicted"/>
<evidence type="ECO:0000313" key="3">
    <source>
        <dbReference type="Proteomes" id="UP001172457"/>
    </source>
</evidence>
<dbReference type="AlphaFoldDB" id="A0AA38VRD1"/>
<dbReference type="InterPro" id="IPR026960">
    <property type="entry name" value="RVT-Znf"/>
</dbReference>
<evidence type="ECO:0000313" key="2">
    <source>
        <dbReference type="EMBL" id="KAJ9535897.1"/>
    </source>
</evidence>
<dbReference type="Pfam" id="PF13966">
    <property type="entry name" value="zf-RVT"/>
    <property type="match status" value="1"/>
</dbReference>
<sequence length="106" mass="11911">MMSRDREDRVSWKPDLNSGFSVKGIRGLLGEKRGVGRPSGGSTMWEKAIPKKVNIFAWWANLGRLPTRMELARIGVDLHSTLCPRCGNGVESLDHALFRCKPVYKL</sequence>
<comment type="caution">
    <text evidence="2">The sequence shown here is derived from an EMBL/GenBank/DDBJ whole genome shotgun (WGS) entry which is preliminary data.</text>
</comment>
<feature type="domain" description="Reverse transcriptase zinc-binding" evidence="1">
    <location>
        <begin position="42"/>
        <end position="101"/>
    </location>
</feature>
<organism evidence="2 3">
    <name type="scientific">Centaurea solstitialis</name>
    <name type="common">yellow star-thistle</name>
    <dbReference type="NCBI Taxonomy" id="347529"/>
    <lineage>
        <taxon>Eukaryota</taxon>
        <taxon>Viridiplantae</taxon>
        <taxon>Streptophyta</taxon>
        <taxon>Embryophyta</taxon>
        <taxon>Tracheophyta</taxon>
        <taxon>Spermatophyta</taxon>
        <taxon>Magnoliopsida</taxon>
        <taxon>eudicotyledons</taxon>
        <taxon>Gunneridae</taxon>
        <taxon>Pentapetalae</taxon>
        <taxon>asterids</taxon>
        <taxon>campanulids</taxon>
        <taxon>Asterales</taxon>
        <taxon>Asteraceae</taxon>
        <taxon>Carduoideae</taxon>
        <taxon>Cardueae</taxon>
        <taxon>Centaureinae</taxon>
        <taxon>Centaurea</taxon>
    </lineage>
</organism>
<dbReference type="Proteomes" id="UP001172457">
    <property type="component" value="Unassembled WGS sequence"/>
</dbReference>
<keyword evidence="3" id="KW-1185">Reference proteome</keyword>
<accession>A0AA38VRD1</accession>
<protein>
    <recommendedName>
        <fullName evidence="1">Reverse transcriptase zinc-binding domain-containing protein</fullName>
    </recommendedName>
</protein>
<evidence type="ECO:0000259" key="1">
    <source>
        <dbReference type="Pfam" id="PF13966"/>
    </source>
</evidence>
<reference evidence="2" key="1">
    <citation type="submission" date="2023-03" db="EMBL/GenBank/DDBJ databases">
        <title>Chromosome-scale reference genome and RAD-based genetic map of yellow starthistle (Centaurea solstitialis) reveal putative structural variation and QTLs associated with invader traits.</title>
        <authorList>
            <person name="Reatini B."/>
            <person name="Cang F.A."/>
            <person name="Jiang Q."/>
            <person name="Mckibben M.T.W."/>
            <person name="Barker M.S."/>
            <person name="Rieseberg L.H."/>
            <person name="Dlugosch K.M."/>
        </authorList>
    </citation>
    <scope>NUCLEOTIDE SEQUENCE</scope>
    <source>
        <strain evidence="2">CAN-66</strain>
        <tissue evidence="2">Leaf</tissue>
    </source>
</reference>